<sequence length="902" mass="104277">MVQVKKRFRHRSPPPRKLPVLPRPIQFQPPQLFDERPITQKTTSDFDTHVSNDKQHDPMTESNLVEPSLISIFSSTTDLENHDKQPLPSEINLSLRIDTSTAESMILLAMDDNVDGLLNKKHLPVFARFPFHVPLLSKPMDANVEDNIHRLRLRLIDAELDHQHLSTEEYIKRTRMFLFFINLVLGRKKKLSISSPTPTEYELNTVRPPSLLVHQQVVPRILSRQTSVSILSIATPSSPRHRLGLENDLPPNTDIERELEILRIEDSLNKNHQLNQSLTLSNFSYDSRSHLQPLNEKHVYSTSNVDDLIDSMARRHLAYRRLDAAIDRQRRTSRHHDPYPESMHSGRTTYRSPQRRDDPLVTNRSIRNLIEPDLNRLNTNNFNQRLRSRIDYYNRIQPDPDSLGIDQSVYTNAYSKLPPISSGYDSSRLNHLQAPLTPSFYDNKHDSHIHNRHHHHHQQQQAIPFSLSDAPEHLIDLPSDIYVTSRADALNTTQHHLQTPINRTLSVSKDNSLNALQHRSQTPLNRRISVTRDHILNTSQHDPQAPKYRPISVSKYNALNNSQTHKTPSISVWNNRQLNIENEKPLANLQHSRYEKISNSVVDHHEYTPEPNIQEKKKLKFRRNLFRKKAIGILFIIRLKHRAIKTREESKNHSSQPPNALIHKIRLQEIIVALHRVYLEPEGAIHSALFHAINNPISLDNALNRSTKTYSDAIGIIGTTLKTVISKITEFMPKEGVLGTEKDSAVSILIQDGNPFPEKYFWDCERKLLEFDNLKVINITKHRAKLLLIGIFLFRALITTLLLKPVKYRFILGHLTPNESISLKVLASVIFYIGRRAVGSKSQLLALPHEWQLSLYTDADIETIIQNSEINSIINTCEESLRMWCEEYIRRMDANFGKELRM</sequence>
<protein>
    <submittedName>
        <fullName evidence="3">Uncharacterized protein</fullName>
    </submittedName>
</protein>
<proteinExistence type="predicted"/>
<evidence type="ECO:0000313" key="2">
    <source>
        <dbReference type="EMBL" id="CAF3435466.1"/>
    </source>
</evidence>
<dbReference type="Proteomes" id="UP000663833">
    <property type="component" value="Unassembled WGS sequence"/>
</dbReference>
<feature type="region of interest" description="Disordered" evidence="1">
    <location>
        <begin position="328"/>
        <end position="359"/>
    </location>
</feature>
<comment type="caution">
    <text evidence="3">The sequence shown here is derived from an EMBL/GenBank/DDBJ whole genome shotgun (WGS) entry which is preliminary data.</text>
</comment>
<reference evidence="3" key="1">
    <citation type="submission" date="2021-02" db="EMBL/GenBank/DDBJ databases">
        <authorList>
            <person name="Nowell W R."/>
        </authorList>
    </citation>
    <scope>NUCLEOTIDE SEQUENCE</scope>
</reference>
<dbReference type="Proteomes" id="UP000663851">
    <property type="component" value="Unassembled WGS sequence"/>
</dbReference>
<organism evidence="3 4">
    <name type="scientific">Rotaria socialis</name>
    <dbReference type="NCBI Taxonomy" id="392032"/>
    <lineage>
        <taxon>Eukaryota</taxon>
        <taxon>Metazoa</taxon>
        <taxon>Spiralia</taxon>
        <taxon>Gnathifera</taxon>
        <taxon>Rotifera</taxon>
        <taxon>Eurotatoria</taxon>
        <taxon>Bdelloidea</taxon>
        <taxon>Philodinida</taxon>
        <taxon>Philodinidae</taxon>
        <taxon>Rotaria</taxon>
    </lineage>
</organism>
<name>A0A820GTD3_9BILA</name>
<feature type="compositionally biased region" description="Basic residues" evidence="1">
    <location>
        <begin position="1"/>
        <end position="14"/>
    </location>
</feature>
<evidence type="ECO:0000313" key="3">
    <source>
        <dbReference type="EMBL" id="CAF4282680.1"/>
    </source>
</evidence>
<accession>A0A820GTD3</accession>
<dbReference type="AlphaFoldDB" id="A0A820GTD3"/>
<evidence type="ECO:0000256" key="1">
    <source>
        <dbReference type="SAM" id="MobiDB-lite"/>
    </source>
</evidence>
<dbReference type="EMBL" id="CAJNYD010002621">
    <property type="protein sequence ID" value="CAF3435466.1"/>
    <property type="molecule type" value="Genomic_DNA"/>
</dbReference>
<dbReference type="EMBL" id="CAJOBO010000745">
    <property type="protein sequence ID" value="CAF4282680.1"/>
    <property type="molecule type" value="Genomic_DNA"/>
</dbReference>
<gene>
    <name evidence="3" type="ORF">HFQ381_LOCUS12390</name>
    <name evidence="2" type="ORF">LUA448_LOCUS20716</name>
</gene>
<feature type="region of interest" description="Disordered" evidence="1">
    <location>
        <begin position="1"/>
        <end position="24"/>
    </location>
</feature>
<evidence type="ECO:0000313" key="4">
    <source>
        <dbReference type="Proteomes" id="UP000663851"/>
    </source>
</evidence>
<feature type="compositionally biased region" description="Basic and acidic residues" evidence="1">
    <location>
        <begin position="328"/>
        <end position="339"/>
    </location>
</feature>